<keyword evidence="8 9" id="KW-0413">Isomerase</keyword>
<proteinExistence type="inferred from homology"/>
<dbReference type="PANTHER" id="PTHR42894:SF1">
    <property type="entry name" value="N-(5'-PHOSPHORIBOSYL)ANTHRANILATE ISOMERASE"/>
    <property type="match status" value="1"/>
</dbReference>
<dbReference type="Proteomes" id="UP000317318">
    <property type="component" value="Chromosome"/>
</dbReference>
<protein>
    <recommendedName>
        <fullName evidence="4 9">N-(5'-phosphoribosyl)anthranilate isomerase</fullName>
        <shortName evidence="9">PRAI</shortName>
        <ecNumber evidence="3 9">5.3.1.24</ecNumber>
    </recommendedName>
</protein>
<dbReference type="GO" id="GO:0000162">
    <property type="term" value="P:L-tryptophan biosynthetic process"/>
    <property type="evidence" value="ECO:0007669"/>
    <property type="project" value="UniProtKB-UniRule"/>
</dbReference>
<gene>
    <name evidence="9 11" type="primary">trpF</name>
    <name evidence="11" type="ORF">Pan189_12850</name>
</gene>
<dbReference type="AlphaFoldDB" id="A0A517QZ57"/>
<reference evidence="11 12" key="1">
    <citation type="submission" date="2019-02" db="EMBL/GenBank/DDBJ databases">
        <title>Deep-cultivation of Planctomycetes and their phenomic and genomic characterization uncovers novel biology.</title>
        <authorList>
            <person name="Wiegand S."/>
            <person name="Jogler M."/>
            <person name="Boedeker C."/>
            <person name="Pinto D."/>
            <person name="Vollmers J."/>
            <person name="Rivas-Marin E."/>
            <person name="Kohn T."/>
            <person name="Peeters S.H."/>
            <person name="Heuer A."/>
            <person name="Rast P."/>
            <person name="Oberbeckmann S."/>
            <person name="Bunk B."/>
            <person name="Jeske O."/>
            <person name="Meyerdierks A."/>
            <person name="Storesund J.E."/>
            <person name="Kallscheuer N."/>
            <person name="Luecker S."/>
            <person name="Lage O.M."/>
            <person name="Pohl T."/>
            <person name="Merkel B.J."/>
            <person name="Hornburger P."/>
            <person name="Mueller R.-W."/>
            <person name="Bruemmer F."/>
            <person name="Labrenz M."/>
            <person name="Spormann A.M."/>
            <person name="Op den Camp H."/>
            <person name="Overmann J."/>
            <person name="Amann R."/>
            <person name="Jetten M.S.M."/>
            <person name="Mascher T."/>
            <person name="Medema M.H."/>
            <person name="Devos D.P."/>
            <person name="Kaster A.-K."/>
            <person name="Ovreas L."/>
            <person name="Rohde M."/>
            <person name="Galperin M.Y."/>
            <person name="Jogler C."/>
        </authorList>
    </citation>
    <scope>NUCLEOTIDE SEQUENCE [LARGE SCALE GENOMIC DNA]</scope>
    <source>
        <strain evidence="11 12">Pan189</strain>
    </source>
</reference>
<dbReference type="Pfam" id="PF00697">
    <property type="entry name" value="PRAI"/>
    <property type="match status" value="1"/>
</dbReference>
<evidence type="ECO:0000256" key="5">
    <source>
        <dbReference type="ARBA" id="ARBA00022605"/>
    </source>
</evidence>
<evidence type="ECO:0000256" key="8">
    <source>
        <dbReference type="ARBA" id="ARBA00023235"/>
    </source>
</evidence>
<dbReference type="PANTHER" id="PTHR42894">
    <property type="entry name" value="N-(5'-PHOSPHORIBOSYL)ANTHRANILATE ISOMERASE"/>
    <property type="match status" value="1"/>
</dbReference>
<evidence type="ECO:0000256" key="9">
    <source>
        <dbReference type="HAMAP-Rule" id="MF_00135"/>
    </source>
</evidence>
<dbReference type="SUPFAM" id="SSF51366">
    <property type="entry name" value="Ribulose-phoshate binding barrel"/>
    <property type="match status" value="1"/>
</dbReference>
<evidence type="ECO:0000256" key="7">
    <source>
        <dbReference type="ARBA" id="ARBA00023141"/>
    </source>
</evidence>
<keyword evidence="5 9" id="KW-0028">Amino-acid biosynthesis</keyword>
<feature type="domain" description="N-(5'phosphoribosyl) anthranilate isomerase (PRAI)" evidence="10">
    <location>
        <begin position="4"/>
        <end position="212"/>
    </location>
</feature>
<name>A0A517QZ57_9PLAN</name>
<comment type="catalytic activity">
    <reaction evidence="1 9">
        <text>N-(5-phospho-beta-D-ribosyl)anthranilate = 1-(2-carboxyphenylamino)-1-deoxy-D-ribulose 5-phosphate</text>
        <dbReference type="Rhea" id="RHEA:21540"/>
        <dbReference type="ChEBI" id="CHEBI:18277"/>
        <dbReference type="ChEBI" id="CHEBI:58613"/>
        <dbReference type="EC" id="5.3.1.24"/>
    </reaction>
</comment>
<accession>A0A517QZ57</accession>
<keyword evidence="7 9" id="KW-0057">Aromatic amino acid biosynthesis</keyword>
<dbReference type="EMBL" id="CP036268">
    <property type="protein sequence ID" value="QDT36921.1"/>
    <property type="molecule type" value="Genomic_DNA"/>
</dbReference>
<dbReference type="GO" id="GO:0004640">
    <property type="term" value="F:phosphoribosylanthranilate isomerase activity"/>
    <property type="evidence" value="ECO:0007669"/>
    <property type="project" value="UniProtKB-UniRule"/>
</dbReference>
<dbReference type="Gene3D" id="3.20.20.70">
    <property type="entry name" value="Aldolase class I"/>
    <property type="match status" value="1"/>
</dbReference>
<keyword evidence="12" id="KW-1185">Reference proteome</keyword>
<comment type="similarity">
    <text evidence="9">Belongs to the TrpF family.</text>
</comment>
<evidence type="ECO:0000256" key="6">
    <source>
        <dbReference type="ARBA" id="ARBA00022822"/>
    </source>
</evidence>
<evidence type="ECO:0000313" key="12">
    <source>
        <dbReference type="Proteomes" id="UP000317318"/>
    </source>
</evidence>
<keyword evidence="6 9" id="KW-0822">Tryptophan biosynthesis</keyword>
<dbReference type="CDD" id="cd00405">
    <property type="entry name" value="PRAI"/>
    <property type="match status" value="1"/>
</dbReference>
<dbReference type="InterPro" id="IPR044643">
    <property type="entry name" value="TrpF_fam"/>
</dbReference>
<dbReference type="RefSeq" id="WP_145363080.1">
    <property type="nucleotide sequence ID" value="NZ_CP036268.1"/>
</dbReference>
<evidence type="ECO:0000256" key="1">
    <source>
        <dbReference type="ARBA" id="ARBA00001164"/>
    </source>
</evidence>
<dbReference type="HAMAP" id="MF_00135">
    <property type="entry name" value="PRAI"/>
    <property type="match status" value="1"/>
</dbReference>
<organism evidence="11 12">
    <name type="scientific">Stratiformator vulcanicus</name>
    <dbReference type="NCBI Taxonomy" id="2527980"/>
    <lineage>
        <taxon>Bacteria</taxon>
        <taxon>Pseudomonadati</taxon>
        <taxon>Planctomycetota</taxon>
        <taxon>Planctomycetia</taxon>
        <taxon>Planctomycetales</taxon>
        <taxon>Planctomycetaceae</taxon>
        <taxon>Stratiformator</taxon>
    </lineage>
</organism>
<dbReference type="EC" id="5.3.1.24" evidence="3 9"/>
<evidence type="ECO:0000256" key="4">
    <source>
        <dbReference type="ARBA" id="ARBA00022272"/>
    </source>
</evidence>
<evidence type="ECO:0000256" key="2">
    <source>
        <dbReference type="ARBA" id="ARBA00004664"/>
    </source>
</evidence>
<dbReference type="InterPro" id="IPR011060">
    <property type="entry name" value="RibuloseP-bd_barrel"/>
</dbReference>
<evidence type="ECO:0000259" key="10">
    <source>
        <dbReference type="Pfam" id="PF00697"/>
    </source>
</evidence>
<evidence type="ECO:0000313" key="11">
    <source>
        <dbReference type="EMBL" id="QDT36921.1"/>
    </source>
</evidence>
<dbReference type="InterPro" id="IPR013785">
    <property type="entry name" value="Aldolase_TIM"/>
</dbReference>
<sequence>MWVKFCGLTSVEAVRSLSSLQPDALGLNFYDRSVRCVSVQLAQEMTEAIPPSIAKVGVFVNQIPDEVVRHVSEVGLDVAQFHGDESPELLLAFRERLPDTKVIKAARMTPSFEDDFPDYLAECDKLDCRPDYCLIDAHVKGEYGGTGATLEWSRLAEIDRAGWPPLILAGGLVPENLAEAIATVRPFGVDVAGGIEASPGVKNFDRARRFMNHCERRD</sequence>
<comment type="pathway">
    <text evidence="2 9">Amino-acid biosynthesis; L-tryptophan biosynthesis; L-tryptophan from chorismate: step 3/5.</text>
</comment>
<dbReference type="UniPathway" id="UPA00035">
    <property type="reaction ID" value="UER00042"/>
</dbReference>
<evidence type="ECO:0000256" key="3">
    <source>
        <dbReference type="ARBA" id="ARBA00012572"/>
    </source>
</evidence>
<dbReference type="InterPro" id="IPR001240">
    <property type="entry name" value="PRAI_dom"/>
</dbReference>
<dbReference type="OrthoDB" id="9786954at2"/>
<dbReference type="KEGG" id="svp:Pan189_12850"/>